<dbReference type="OrthoDB" id="9814815at2"/>
<dbReference type="SMART" id="SM00420">
    <property type="entry name" value="HTH_DEOR"/>
    <property type="match status" value="1"/>
</dbReference>
<dbReference type="GO" id="GO:0003700">
    <property type="term" value="F:DNA-binding transcription factor activity"/>
    <property type="evidence" value="ECO:0007669"/>
    <property type="project" value="InterPro"/>
</dbReference>
<dbReference type="EMBL" id="FTOE01000009">
    <property type="protein sequence ID" value="SIS97848.1"/>
    <property type="molecule type" value="Genomic_DNA"/>
</dbReference>
<evidence type="ECO:0000313" key="5">
    <source>
        <dbReference type="EMBL" id="SIS97848.1"/>
    </source>
</evidence>
<dbReference type="PRINTS" id="PR00037">
    <property type="entry name" value="HTHLACR"/>
</dbReference>
<evidence type="ECO:0000256" key="1">
    <source>
        <dbReference type="ARBA" id="ARBA00022491"/>
    </source>
</evidence>
<protein>
    <submittedName>
        <fullName evidence="5">Transcriptional regulator, DeoR family</fullName>
    </submittedName>
</protein>
<dbReference type="InterPro" id="IPR037171">
    <property type="entry name" value="NagB/RpiA_transferase-like"/>
</dbReference>
<evidence type="ECO:0000256" key="3">
    <source>
        <dbReference type="ARBA" id="ARBA00023163"/>
    </source>
</evidence>
<dbReference type="PROSITE" id="PS51000">
    <property type="entry name" value="HTH_DEOR_2"/>
    <property type="match status" value="1"/>
</dbReference>
<evidence type="ECO:0000313" key="6">
    <source>
        <dbReference type="Proteomes" id="UP000185999"/>
    </source>
</evidence>
<dbReference type="SUPFAM" id="SSF100950">
    <property type="entry name" value="NagB/RpiA/CoA transferase-like"/>
    <property type="match status" value="1"/>
</dbReference>
<evidence type="ECO:0000259" key="4">
    <source>
        <dbReference type="PROSITE" id="PS51000"/>
    </source>
</evidence>
<dbReference type="SMART" id="SM01134">
    <property type="entry name" value="DeoRC"/>
    <property type="match status" value="1"/>
</dbReference>
<feature type="domain" description="HTH deoR-type" evidence="4">
    <location>
        <begin position="3"/>
        <end position="59"/>
    </location>
</feature>
<dbReference type="Gene3D" id="1.10.10.10">
    <property type="entry name" value="Winged helix-like DNA-binding domain superfamily/Winged helix DNA-binding domain"/>
    <property type="match status" value="1"/>
</dbReference>
<dbReference type="InterPro" id="IPR001034">
    <property type="entry name" value="DeoR_HTH"/>
</dbReference>
<dbReference type="SUPFAM" id="SSF46785">
    <property type="entry name" value="Winged helix' DNA-binding domain"/>
    <property type="match status" value="1"/>
</dbReference>
<dbReference type="Proteomes" id="UP000185999">
    <property type="component" value="Unassembled WGS sequence"/>
</dbReference>
<accession>A0A1N7NHX1</accession>
<keyword evidence="6" id="KW-1185">Reference proteome</keyword>
<dbReference type="STRING" id="619304.SAMN05421760_109144"/>
<organism evidence="5 6">
    <name type="scientific">Neptunomonas antarctica</name>
    <dbReference type="NCBI Taxonomy" id="619304"/>
    <lineage>
        <taxon>Bacteria</taxon>
        <taxon>Pseudomonadati</taxon>
        <taxon>Pseudomonadota</taxon>
        <taxon>Gammaproteobacteria</taxon>
        <taxon>Oceanospirillales</taxon>
        <taxon>Oceanospirillaceae</taxon>
        <taxon>Neptunomonas</taxon>
    </lineage>
</organism>
<dbReference type="Pfam" id="PF00455">
    <property type="entry name" value="DeoRC"/>
    <property type="match status" value="1"/>
</dbReference>
<gene>
    <name evidence="5" type="ORF">SAMN05421760_109144</name>
</gene>
<keyword evidence="2" id="KW-0805">Transcription regulation</keyword>
<dbReference type="AlphaFoldDB" id="A0A1N7NHX1"/>
<dbReference type="InterPro" id="IPR014036">
    <property type="entry name" value="DeoR-like_C"/>
</dbReference>
<dbReference type="InterPro" id="IPR050313">
    <property type="entry name" value="Carb_Metab_HTH_regulators"/>
</dbReference>
<dbReference type="InterPro" id="IPR036390">
    <property type="entry name" value="WH_DNA-bd_sf"/>
</dbReference>
<sequence>MQLSERQRIILQRVRDEGGTLSSSVITNLFDVSIQTIRKDLNELSDLGLVKRVHGGITLPVQNHNLSFSNRQVINLQAKQAIAQRVAASIPEGSSLFLGIGTTPQQIAQALLQHTRLTVVTNNLNAAITLCQNSNIKTYLCGGLLRPADQDLTGEDATQFLRKFQVNYGIFGVGGLAENGDLLDFSPEEAHISSAIMDNSEHRILVADKSKYLRSAPIKTAEINAINSFYTDSLPHALRILCADACVEVIECVQEKQ</sequence>
<dbReference type="PANTHER" id="PTHR30363">
    <property type="entry name" value="HTH-TYPE TRANSCRIPTIONAL REGULATOR SRLR-RELATED"/>
    <property type="match status" value="1"/>
</dbReference>
<dbReference type="InterPro" id="IPR036388">
    <property type="entry name" value="WH-like_DNA-bd_sf"/>
</dbReference>
<proteinExistence type="predicted"/>
<name>A0A1N7NHX1_9GAMM</name>
<dbReference type="PANTHER" id="PTHR30363:SF4">
    <property type="entry name" value="GLYCEROL-3-PHOSPHATE REGULON REPRESSOR"/>
    <property type="match status" value="1"/>
</dbReference>
<dbReference type="Pfam" id="PF08220">
    <property type="entry name" value="HTH_DeoR"/>
    <property type="match status" value="1"/>
</dbReference>
<dbReference type="RefSeq" id="WP_054342190.1">
    <property type="nucleotide sequence ID" value="NZ_FTOE01000009.1"/>
</dbReference>
<evidence type="ECO:0000256" key="2">
    <source>
        <dbReference type="ARBA" id="ARBA00023015"/>
    </source>
</evidence>
<keyword evidence="1" id="KW-0678">Repressor</keyword>
<keyword evidence="3" id="KW-0804">Transcription</keyword>
<reference evidence="6" key="1">
    <citation type="submission" date="2017-01" db="EMBL/GenBank/DDBJ databases">
        <authorList>
            <person name="Varghese N."/>
            <person name="Submissions S."/>
        </authorList>
    </citation>
    <scope>NUCLEOTIDE SEQUENCE [LARGE SCALE GENOMIC DNA]</scope>
    <source>
        <strain evidence="6">DSM 22306</strain>
    </source>
</reference>
<dbReference type="Gene3D" id="3.30.750.70">
    <property type="entry name" value="4-hydroxybutyrate coenzyme like domains"/>
    <property type="match status" value="1"/>
</dbReference>